<evidence type="ECO:0000256" key="9">
    <source>
        <dbReference type="SAM" id="Phobius"/>
    </source>
</evidence>
<evidence type="ECO:0000256" key="8">
    <source>
        <dbReference type="ARBA" id="ARBA00038435"/>
    </source>
</evidence>
<dbReference type="Proteomes" id="UP001058461">
    <property type="component" value="Chromosome"/>
</dbReference>
<feature type="transmembrane region" description="Helical" evidence="9">
    <location>
        <begin position="103"/>
        <end position="125"/>
    </location>
</feature>
<evidence type="ECO:0000256" key="5">
    <source>
        <dbReference type="ARBA" id="ARBA00022692"/>
    </source>
</evidence>
<protein>
    <submittedName>
        <fullName evidence="11">Na+/H+ antiporter NhaC family protein</fullName>
    </submittedName>
</protein>
<keyword evidence="6 9" id="KW-1133">Transmembrane helix</keyword>
<dbReference type="EMBL" id="CP073347">
    <property type="protein sequence ID" value="UTW13344.1"/>
    <property type="molecule type" value="Genomic_DNA"/>
</dbReference>
<feature type="transmembrane region" description="Helical" evidence="9">
    <location>
        <begin position="375"/>
        <end position="398"/>
    </location>
</feature>
<feature type="transmembrane region" description="Helical" evidence="9">
    <location>
        <begin position="404"/>
        <end position="426"/>
    </location>
</feature>
<feature type="domain" description="Na+/H+ antiporter NhaC-like C-terminal" evidence="10">
    <location>
        <begin position="249"/>
        <end position="425"/>
    </location>
</feature>
<evidence type="ECO:0000256" key="7">
    <source>
        <dbReference type="ARBA" id="ARBA00023136"/>
    </source>
</evidence>
<dbReference type="PANTHER" id="PTHR33451:SF5">
    <property type="entry name" value="NA+_H+ ANTIPORTER"/>
    <property type="match status" value="1"/>
</dbReference>
<evidence type="ECO:0000256" key="3">
    <source>
        <dbReference type="ARBA" id="ARBA00022449"/>
    </source>
</evidence>
<feature type="domain" description="Na+/H+ antiporter NhaC-like C-terminal" evidence="10">
    <location>
        <begin position="28"/>
        <end position="209"/>
    </location>
</feature>
<evidence type="ECO:0000256" key="4">
    <source>
        <dbReference type="ARBA" id="ARBA00022475"/>
    </source>
</evidence>
<keyword evidence="5 9" id="KW-0812">Transmembrane</keyword>
<feature type="transmembrane region" description="Helical" evidence="9">
    <location>
        <begin position="32"/>
        <end position="53"/>
    </location>
</feature>
<comment type="subcellular location">
    <subcellularLocation>
        <location evidence="1">Cell membrane</location>
        <topology evidence="1">Multi-pass membrane protein</topology>
    </subcellularLocation>
</comment>
<feature type="transmembrane region" description="Helical" evidence="9">
    <location>
        <begin position="232"/>
        <end position="265"/>
    </location>
</feature>
<keyword evidence="4" id="KW-1003">Cell membrane</keyword>
<reference evidence="11" key="1">
    <citation type="submission" date="2021-04" db="EMBL/GenBank/DDBJ databases">
        <title>Oceanospirillales bacteria with DddD are important DMSP degraders in coastal seawater.</title>
        <authorList>
            <person name="Liu J."/>
        </authorList>
    </citation>
    <scope>NUCLEOTIDE SEQUENCE</scope>
    <source>
        <strain evidence="11">D13-1</strain>
    </source>
</reference>
<feature type="transmembrane region" description="Helical" evidence="9">
    <location>
        <begin position="277"/>
        <end position="300"/>
    </location>
</feature>
<feature type="transmembrane region" description="Helical" evidence="9">
    <location>
        <begin position="328"/>
        <end position="354"/>
    </location>
</feature>
<evidence type="ECO:0000313" key="12">
    <source>
        <dbReference type="Proteomes" id="UP001058461"/>
    </source>
</evidence>
<name>A0ABY5HML5_9GAMM</name>
<dbReference type="RefSeq" id="WP_255855521.1">
    <property type="nucleotide sequence ID" value="NZ_CP073347.1"/>
</dbReference>
<feature type="transmembrane region" description="Helical" evidence="9">
    <location>
        <begin position="74"/>
        <end position="91"/>
    </location>
</feature>
<dbReference type="InterPro" id="IPR052180">
    <property type="entry name" value="NhaC_Na-H+_Antiporter"/>
</dbReference>
<evidence type="ECO:0000256" key="2">
    <source>
        <dbReference type="ARBA" id="ARBA00022448"/>
    </source>
</evidence>
<proteinExistence type="inferred from homology"/>
<evidence type="ECO:0000256" key="1">
    <source>
        <dbReference type="ARBA" id="ARBA00004651"/>
    </source>
</evidence>
<dbReference type="InterPro" id="IPR018461">
    <property type="entry name" value="Na/H_Antiport_NhaC-like_C"/>
</dbReference>
<dbReference type="Pfam" id="PF03553">
    <property type="entry name" value="Na_H_antiporter"/>
    <property type="match status" value="2"/>
</dbReference>
<dbReference type="PANTHER" id="PTHR33451">
    <property type="entry name" value="MALATE-2H(+)/NA(+)-LACTATE ANTIPORTER"/>
    <property type="match status" value="1"/>
</dbReference>
<feature type="transmembrane region" description="Helical" evidence="9">
    <location>
        <begin position="192"/>
        <end position="212"/>
    </location>
</feature>
<keyword evidence="12" id="KW-1185">Reference proteome</keyword>
<evidence type="ECO:0000313" key="11">
    <source>
        <dbReference type="EMBL" id="UTW13344.1"/>
    </source>
</evidence>
<evidence type="ECO:0000259" key="10">
    <source>
        <dbReference type="Pfam" id="PF03553"/>
    </source>
</evidence>
<comment type="similarity">
    <text evidence="8">Belongs to the NhaC Na(+)/H(+) (TC 2.A.35) antiporter family.</text>
</comment>
<accession>A0ABY5HML5</accession>
<keyword evidence="7 9" id="KW-0472">Membrane</keyword>
<organism evidence="11 12">
    <name type="scientific">Marinobacterium rhizophilum</name>
    <dbReference type="NCBI Taxonomy" id="420402"/>
    <lineage>
        <taxon>Bacteria</taxon>
        <taxon>Pseudomonadati</taxon>
        <taxon>Pseudomonadota</taxon>
        <taxon>Gammaproteobacteria</taxon>
        <taxon>Oceanospirillales</taxon>
        <taxon>Oceanospirillaceae</taxon>
        <taxon>Marinobacterium</taxon>
    </lineage>
</organism>
<keyword evidence="3" id="KW-0050">Antiport</keyword>
<sequence length="439" mass="45588">MQPRAIALLPLLLFLALFIGSGLYYQAQDTEFAFYQISAPVAILPAIVLALLLGRGALNSRIETFIKGVGDSTIITMCIIYLLAGAFASVAKSVGGVDATVNFGLSVVPESLVLPGLFVITAFVATSMGTSMGTIAAIAPVAVGLSDATDLPLTLTVGTVIGGAMFGDNLSIISDTTIAATRSQGCEMRDKFRVNFLIAVPAALVTLVVLYLQSSGGSIAAPGDYELIKVLPYVAVLLLAVAGLNVMLVLLAGIVLAGLVGLFQLSDYSLATLSADIYAGYGSMQEILILSLLIGGLGALMKHQGGLEFLARLIDRLSRNGQRRSGEISIAASVVLANLCTANNTVAIILSGSLARDIAERHQVDPRRSASLMDIFSCVTQGMLPYGAQVLLAGSIAALSPLELIGSIYYCWLLGLAAVIAIALGLPRLLPAAARLHHA</sequence>
<evidence type="ECO:0000256" key="6">
    <source>
        <dbReference type="ARBA" id="ARBA00022989"/>
    </source>
</evidence>
<gene>
    <name evidence="11" type="ORF">KDW95_06730</name>
</gene>
<keyword evidence="2" id="KW-0813">Transport</keyword>